<keyword evidence="1" id="KW-0472">Membrane</keyword>
<evidence type="ECO:0000313" key="2">
    <source>
        <dbReference type="EMBL" id="CAK0872379.1"/>
    </source>
</evidence>
<keyword evidence="3" id="KW-1185">Reference proteome</keyword>
<reference evidence="2" key="1">
    <citation type="submission" date="2023-10" db="EMBL/GenBank/DDBJ databases">
        <authorList>
            <person name="Chen Y."/>
            <person name="Shah S."/>
            <person name="Dougan E. K."/>
            <person name="Thang M."/>
            <person name="Chan C."/>
        </authorList>
    </citation>
    <scope>NUCLEOTIDE SEQUENCE [LARGE SCALE GENOMIC DNA]</scope>
</reference>
<evidence type="ECO:0008006" key="4">
    <source>
        <dbReference type="Google" id="ProtNLM"/>
    </source>
</evidence>
<comment type="caution">
    <text evidence="2">The sequence shown here is derived from an EMBL/GenBank/DDBJ whole genome shotgun (WGS) entry which is preliminary data.</text>
</comment>
<proteinExistence type="predicted"/>
<evidence type="ECO:0000256" key="1">
    <source>
        <dbReference type="SAM" id="Phobius"/>
    </source>
</evidence>
<keyword evidence="1" id="KW-0812">Transmembrane</keyword>
<dbReference type="EMBL" id="CAUYUJ010017166">
    <property type="protein sequence ID" value="CAK0872379.1"/>
    <property type="molecule type" value="Genomic_DNA"/>
</dbReference>
<protein>
    <recommendedName>
        <fullName evidence="4">Mannosyltransferase</fullName>
    </recommendedName>
</protein>
<keyword evidence="1" id="KW-1133">Transmembrane helix</keyword>
<evidence type="ECO:0000313" key="3">
    <source>
        <dbReference type="Proteomes" id="UP001189429"/>
    </source>
</evidence>
<name>A0ABN9VHS6_9DINO</name>
<organism evidence="2 3">
    <name type="scientific">Prorocentrum cordatum</name>
    <dbReference type="NCBI Taxonomy" id="2364126"/>
    <lineage>
        <taxon>Eukaryota</taxon>
        <taxon>Sar</taxon>
        <taxon>Alveolata</taxon>
        <taxon>Dinophyceae</taxon>
        <taxon>Prorocentrales</taxon>
        <taxon>Prorocentraceae</taxon>
        <taxon>Prorocentrum</taxon>
    </lineage>
</organism>
<accession>A0ABN9VHS6</accession>
<feature type="transmembrane region" description="Helical" evidence="1">
    <location>
        <begin position="40"/>
        <end position="59"/>
    </location>
</feature>
<sequence>METRRTVSCTPIVASTRQGTSSAFSRQAKRLQWEMRWQQYRAAVLAVLLVVWAIGLAVLREHAFGYLAATSAVVPPSKEDARVRCSFAGPSWGLFIRGNDRGG</sequence>
<gene>
    <name evidence="2" type="ORF">PCOR1329_LOCUS57869</name>
</gene>
<dbReference type="Proteomes" id="UP001189429">
    <property type="component" value="Unassembled WGS sequence"/>
</dbReference>